<dbReference type="SMART" id="SM00345">
    <property type="entry name" value="HTH_GNTR"/>
    <property type="match status" value="1"/>
</dbReference>
<accession>A0ABY4DUE4</accession>
<dbReference type="Pfam" id="PF07729">
    <property type="entry name" value="FCD"/>
    <property type="match status" value="1"/>
</dbReference>
<dbReference type="InterPro" id="IPR011711">
    <property type="entry name" value="GntR_C"/>
</dbReference>
<gene>
    <name evidence="5" type="ORF">LVJ83_03160</name>
</gene>
<organism evidence="5 6">
    <name type="scientific">Uruburuella testudinis</name>
    <dbReference type="NCBI Taxonomy" id="1282863"/>
    <lineage>
        <taxon>Bacteria</taxon>
        <taxon>Pseudomonadati</taxon>
        <taxon>Pseudomonadota</taxon>
        <taxon>Betaproteobacteria</taxon>
        <taxon>Neisseriales</taxon>
        <taxon>Neisseriaceae</taxon>
        <taxon>Uruburuella</taxon>
    </lineage>
</organism>
<dbReference type="SUPFAM" id="SSF46785">
    <property type="entry name" value="Winged helix' DNA-binding domain"/>
    <property type="match status" value="1"/>
</dbReference>
<keyword evidence="2" id="KW-0238">DNA-binding</keyword>
<dbReference type="PRINTS" id="PR00035">
    <property type="entry name" value="HTHGNTR"/>
</dbReference>
<dbReference type="InterPro" id="IPR008920">
    <property type="entry name" value="TF_FadR/GntR_C"/>
</dbReference>
<dbReference type="PROSITE" id="PS50949">
    <property type="entry name" value="HTH_GNTR"/>
    <property type="match status" value="1"/>
</dbReference>
<dbReference type="RefSeq" id="WP_244786229.1">
    <property type="nucleotide sequence ID" value="NZ_CP091508.1"/>
</dbReference>
<keyword evidence="3" id="KW-0804">Transcription</keyword>
<dbReference type="InterPro" id="IPR036388">
    <property type="entry name" value="WH-like_DNA-bd_sf"/>
</dbReference>
<keyword evidence="1" id="KW-0805">Transcription regulation</keyword>
<evidence type="ECO:0000256" key="3">
    <source>
        <dbReference type="ARBA" id="ARBA00023163"/>
    </source>
</evidence>
<dbReference type="CDD" id="cd07377">
    <property type="entry name" value="WHTH_GntR"/>
    <property type="match status" value="1"/>
</dbReference>
<dbReference type="EMBL" id="CP091508">
    <property type="protein sequence ID" value="UOO82481.1"/>
    <property type="molecule type" value="Genomic_DNA"/>
</dbReference>
<feature type="domain" description="HTH gntR-type" evidence="4">
    <location>
        <begin position="4"/>
        <end position="71"/>
    </location>
</feature>
<name>A0ABY4DUE4_9NEIS</name>
<dbReference type="InterPro" id="IPR000524">
    <property type="entry name" value="Tscrpt_reg_HTH_GntR"/>
</dbReference>
<sequence>MKPLSLTEQLVDSIRQDILDGIYPPDTQLRQDALADKHGVSRIPVREALLQLEAEGLVSIVPRKGAVVTGLSLQEVNDVFELRILLEPRLYRVSAPQLNSAAIDVAAEVNRRYRHAIEHNERAQLGPLNAELHMALYAEAALPKTQQIVAALLQTSERYTRLQLSTESALQQSLVEHEALIDLTRAGRFEQAEVLLTGHLNHVWQGLHQVLTKK</sequence>
<dbReference type="Gene3D" id="1.10.10.10">
    <property type="entry name" value="Winged helix-like DNA-binding domain superfamily/Winged helix DNA-binding domain"/>
    <property type="match status" value="1"/>
</dbReference>
<dbReference type="Proteomes" id="UP000829817">
    <property type="component" value="Chromosome"/>
</dbReference>
<reference evidence="5 6" key="1">
    <citation type="journal article" date="2022" name="Res Sq">
        <title>Evolution of multicellular longitudinally dividing oral cavity symbionts (Neisseriaceae).</title>
        <authorList>
            <person name="Nyongesa S."/>
            <person name="Weber P."/>
            <person name="Bernet E."/>
            <person name="Pullido F."/>
            <person name="Nieckarz M."/>
            <person name="Delaby M."/>
            <person name="Nieves C."/>
            <person name="Viehboeck T."/>
            <person name="Krause N."/>
            <person name="Rivera-Millot A."/>
            <person name="Nakamura A."/>
            <person name="Vischer N."/>
            <person name="VanNieuwenhze M."/>
            <person name="Brun Y."/>
            <person name="Cava F."/>
            <person name="Bulgheresi S."/>
            <person name="Veyrier F."/>
        </authorList>
    </citation>
    <scope>NUCLEOTIDE SEQUENCE [LARGE SCALE GENOMIC DNA]</scope>
    <source>
        <strain evidence="5 6">CCUG 63373m</strain>
    </source>
</reference>
<evidence type="ECO:0000259" key="4">
    <source>
        <dbReference type="PROSITE" id="PS50949"/>
    </source>
</evidence>
<proteinExistence type="predicted"/>
<evidence type="ECO:0000313" key="6">
    <source>
        <dbReference type="Proteomes" id="UP000829817"/>
    </source>
</evidence>
<dbReference type="Gene3D" id="1.20.120.530">
    <property type="entry name" value="GntR ligand-binding domain-like"/>
    <property type="match status" value="1"/>
</dbReference>
<evidence type="ECO:0000313" key="5">
    <source>
        <dbReference type="EMBL" id="UOO82481.1"/>
    </source>
</evidence>
<dbReference type="Pfam" id="PF00392">
    <property type="entry name" value="GntR"/>
    <property type="match status" value="1"/>
</dbReference>
<dbReference type="PANTHER" id="PTHR43537:SF41">
    <property type="entry name" value="TRANSCRIPTIONAL REGULATORY PROTEIN"/>
    <property type="match status" value="1"/>
</dbReference>
<evidence type="ECO:0000256" key="2">
    <source>
        <dbReference type="ARBA" id="ARBA00023125"/>
    </source>
</evidence>
<keyword evidence="6" id="KW-1185">Reference proteome</keyword>
<dbReference type="InterPro" id="IPR036390">
    <property type="entry name" value="WH_DNA-bd_sf"/>
</dbReference>
<dbReference type="SUPFAM" id="SSF48008">
    <property type="entry name" value="GntR ligand-binding domain-like"/>
    <property type="match status" value="1"/>
</dbReference>
<dbReference type="SMART" id="SM00895">
    <property type="entry name" value="FCD"/>
    <property type="match status" value="1"/>
</dbReference>
<evidence type="ECO:0000256" key="1">
    <source>
        <dbReference type="ARBA" id="ARBA00023015"/>
    </source>
</evidence>
<dbReference type="PANTHER" id="PTHR43537">
    <property type="entry name" value="TRANSCRIPTIONAL REGULATOR, GNTR FAMILY"/>
    <property type="match status" value="1"/>
</dbReference>
<protein>
    <submittedName>
        <fullName evidence="5">GntR family transcriptional regulator</fullName>
    </submittedName>
</protein>